<evidence type="ECO:0000256" key="1">
    <source>
        <dbReference type="ARBA" id="ARBA00023015"/>
    </source>
</evidence>
<dbReference type="InterPro" id="IPR036390">
    <property type="entry name" value="WH_DNA-bd_sf"/>
</dbReference>
<organism evidence="5 6">
    <name type="scientific">Propionispira arboris</name>
    <dbReference type="NCBI Taxonomy" id="84035"/>
    <lineage>
        <taxon>Bacteria</taxon>
        <taxon>Bacillati</taxon>
        <taxon>Bacillota</taxon>
        <taxon>Negativicutes</taxon>
        <taxon>Selenomonadales</taxon>
        <taxon>Selenomonadaceae</taxon>
        <taxon>Propionispira</taxon>
    </lineage>
</organism>
<dbReference type="PANTHER" id="PTHR42756:SF1">
    <property type="entry name" value="TRANSCRIPTIONAL REPRESSOR OF EMRAB OPERON"/>
    <property type="match status" value="1"/>
</dbReference>
<gene>
    <name evidence="5" type="ORF">SAMN05660742_104110</name>
</gene>
<dbReference type="SMART" id="SM00347">
    <property type="entry name" value="HTH_MARR"/>
    <property type="match status" value="1"/>
</dbReference>
<evidence type="ECO:0000259" key="4">
    <source>
        <dbReference type="PROSITE" id="PS50995"/>
    </source>
</evidence>
<dbReference type="GO" id="GO:0003677">
    <property type="term" value="F:DNA binding"/>
    <property type="evidence" value="ECO:0007669"/>
    <property type="project" value="UniProtKB-KW"/>
</dbReference>
<dbReference type="InterPro" id="IPR000835">
    <property type="entry name" value="HTH_MarR-typ"/>
</dbReference>
<reference evidence="5 6" key="1">
    <citation type="submission" date="2016-10" db="EMBL/GenBank/DDBJ databases">
        <authorList>
            <person name="de Groot N.N."/>
        </authorList>
    </citation>
    <scope>NUCLEOTIDE SEQUENCE [LARGE SCALE GENOMIC DNA]</scope>
    <source>
        <strain evidence="5 6">DSM 2179</strain>
    </source>
</reference>
<dbReference type="Pfam" id="PF01047">
    <property type="entry name" value="MarR"/>
    <property type="match status" value="1"/>
</dbReference>
<dbReference type="PRINTS" id="PR00598">
    <property type="entry name" value="HTHMARR"/>
</dbReference>
<dbReference type="SUPFAM" id="SSF46785">
    <property type="entry name" value="Winged helix' DNA-binding domain"/>
    <property type="match status" value="1"/>
</dbReference>
<protein>
    <submittedName>
        <fullName evidence="5">DNA-binding transcriptional regulator, MarR family</fullName>
    </submittedName>
</protein>
<dbReference type="GO" id="GO:0003700">
    <property type="term" value="F:DNA-binding transcription factor activity"/>
    <property type="evidence" value="ECO:0007669"/>
    <property type="project" value="InterPro"/>
</dbReference>
<keyword evidence="6" id="KW-1185">Reference proteome</keyword>
<dbReference type="PROSITE" id="PS50995">
    <property type="entry name" value="HTH_MARR_2"/>
    <property type="match status" value="1"/>
</dbReference>
<dbReference type="STRING" id="84035.SAMN05660742_104110"/>
<dbReference type="RefSeq" id="WP_019552414.1">
    <property type="nucleotide sequence ID" value="NZ_FNZK01000004.1"/>
</dbReference>
<dbReference type="AlphaFoldDB" id="A0A1H6WR50"/>
<dbReference type="Gene3D" id="1.10.10.10">
    <property type="entry name" value="Winged helix-like DNA-binding domain superfamily/Winged helix DNA-binding domain"/>
    <property type="match status" value="1"/>
</dbReference>
<dbReference type="InterPro" id="IPR036388">
    <property type="entry name" value="WH-like_DNA-bd_sf"/>
</dbReference>
<name>A0A1H6WR50_9FIRM</name>
<sequence>MKPVVNRKQLSDEFIDFLFTFHKNFFHQMTFPVPANHFMTLVSLSDHGTLTITTLSEQLAISKQQMTPIIDKLSKNGYVERHTDARDRRCTNVTLTEKGIKLLSVQDSVTKMLFEKRINLLSNTEITSFDQSLKVLAPLFKKMF</sequence>
<keyword evidence="2 5" id="KW-0238">DNA-binding</keyword>
<evidence type="ECO:0000313" key="6">
    <source>
        <dbReference type="Proteomes" id="UP000199662"/>
    </source>
</evidence>
<proteinExistence type="predicted"/>
<dbReference type="PANTHER" id="PTHR42756">
    <property type="entry name" value="TRANSCRIPTIONAL REGULATOR, MARR"/>
    <property type="match status" value="1"/>
</dbReference>
<evidence type="ECO:0000256" key="2">
    <source>
        <dbReference type="ARBA" id="ARBA00023125"/>
    </source>
</evidence>
<evidence type="ECO:0000256" key="3">
    <source>
        <dbReference type="ARBA" id="ARBA00023163"/>
    </source>
</evidence>
<accession>A0A1H6WR50</accession>
<dbReference type="Proteomes" id="UP000199662">
    <property type="component" value="Unassembled WGS sequence"/>
</dbReference>
<keyword evidence="3" id="KW-0804">Transcription</keyword>
<keyword evidence="1" id="KW-0805">Transcription regulation</keyword>
<dbReference type="EMBL" id="FNZK01000004">
    <property type="protein sequence ID" value="SEJ19338.1"/>
    <property type="molecule type" value="Genomic_DNA"/>
</dbReference>
<feature type="domain" description="HTH marR-type" evidence="4">
    <location>
        <begin position="1"/>
        <end position="138"/>
    </location>
</feature>
<evidence type="ECO:0000313" key="5">
    <source>
        <dbReference type="EMBL" id="SEJ19338.1"/>
    </source>
</evidence>